<sequence>MSTPSDSPTALARMALAEFIGTYCLVFAGCGAIVFDSLTAGAVGNAGIGLTFGLIVMAMIYAVGDVSGAHLNPAVSLGFLAAQRLQFARFVCFVIAQFAGAIAAAATLKGLFPFAETLGQTNPADIGGRILAFESFVLEAILTAILMFVILRVATGSKEQGLMAGVAVGGVVALEAMFAGPICGASMNPARSLGPALLAGDLQHLGIYFGGPLLGSLLAVPLYFLLRRPMEHPSEVQ</sequence>
<dbReference type="Proteomes" id="UP000317318">
    <property type="component" value="Chromosome"/>
</dbReference>
<comment type="similarity">
    <text evidence="6">Belongs to the MIP/aquaporin (TC 1.A.8) family.</text>
</comment>
<keyword evidence="4 7" id="KW-1133">Transmembrane helix</keyword>
<dbReference type="Gene3D" id="1.20.1080.10">
    <property type="entry name" value="Glycerol uptake facilitator protein"/>
    <property type="match status" value="1"/>
</dbReference>
<evidence type="ECO:0000256" key="1">
    <source>
        <dbReference type="ARBA" id="ARBA00004141"/>
    </source>
</evidence>
<feature type="transmembrane region" description="Helical" evidence="7">
    <location>
        <begin position="162"/>
        <end position="187"/>
    </location>
</feature>
<keyword evidence="5 7" id="KW-0472">Membrane</keyword>
<evidence type="ECO:0000256" key="3">
    <source>
        <dbReference type="ARBA" id="ARBA00022692"/>
    </source>
</evidence>
<dbReference type="EMBL" id="CP036268">
    <property type="protein sequence ID" value="QDT36982.1"/>
    <property type="molecule type" value="Genomic_DNA"/>
</dbReference>
<feature type="transmembrane region" description="Helical" evidence="7">
    <location>
        <begin position="47"/>
        <end position="66"/>
    </location>
</feature>
<dbReference type="PANTHER" id="PTHR45724:SF13">
    <property type="entry name" value="AQUAPORIN NIP1-1-RELATED"/>
    <property type="match status" value="1"/>
</dbReference>
<name>A0A517QZB7_9PLAN</name>
<dbReference type="Pfam" id="PF00230">
    <property type="entry name" value="MIP"/>
    <property type="match status" value="1"/>
</dbReference>
<accession>A0A517QZB7</accession>
<evidence type="ECO:0000256" key="6">
    <source>
        <dbReference type="RuleBase" id="RU000477"/>
    </source>
</evidence>
<dbReference type="GO" id="GO:0016020">
    <property type="term" value="C:membrane"/>
    <property type="evidence" value="ECO:0007669"/>
    <property type="project" value="UniProtKB-SubCell"/>
</dbReference>
<feature type="transmembrane region" description="Helical" evidence="7">
    <location>
        <begin position="207"/>
        <end position="226"/>
    </location>
</feature>
<feature type="transmembrane region" description="Helical" evidence="7">
    <location>
        <begin position="87"/>
        <end position="106"/>
    </location>
</feature>
<dbReference type="AlphaFoldDB" id="A0A517QZB7"/>
<feature type="transmembrane region" description="Helical" evidence="7">
    <location>
        <begin position="126"/>
        <end position="150"/>
    </location>
</feature>
<gene>
    <name evidence="8" type="primary">aqpZ2</name>
    <name evidence="8" type="ORF">Pan189_13460</name>
</gene>
<keyword evidence="2 6" id="KW-0813">Transport</keyword>
<dbReference type="InterPro" id="IPR000425">
    <property type="entry name" value="MIP"/>
</dbReference>
<dbReference type="InterPro" id="IPR022357">
    <property type="entry name" value="MIP_CS"/>
</dbReference>
<reference evidence="8 9" key="1">
    <citation type="submission" date="2019-02" db="EMBL/GenBank/DDBJ databases">
        <title>Deep-cultivation of Planctomycetes and their phenomic and genomic characterization uncovers novel biology.</title>
        <authorList>
            <person name="Wiegand S."/>
            <person name="Jogler M."/>
            <person name="Boedeker C."/>
            <person name="Pinto D."/>
            <person name="Vollmers J."/>
            <person name="Rivas-Marin E."/>
            <person name="Kohn T."/>
            <person name="Peeters S.H."/>
            <person name="Heuer A."/>
            <person name="Rast P."/>
            <person name="Oberbeckmann S."/>
            <person name="Bunk B."/>
            <person name="Jeske O."/>
            <person name="Meyerdierks A."/>
            <person name="Storesund J.E."/>
            <person name="Kallscheuer N."/>
            <person name="Luecker S."/>
            <person name="Lage O.M."/>
            <person name="Pohl T."/>
            <person name="Merkel B.J."/>
            <person name="Hornburger P."/>
            <person name="Mueller R.-W."/>
            <person name="Bruemmer F."/>
            <person name="Labrenz M."/>
            <person name="Spormann A.M."/>
            <person name="Op den Camp H."/>
            <person name="Overmann J."/>
            <person name="Amann R."/>
            <person name="Jetten M.S.M."/>
            <person name="Mascher T."/>
            <person name="Medema M.H."/>
            <person name="Devos D.P."/>
            <person name="Kaster A.-K."/>
            <person name="Ovreas L."/>
            <person name="Rohde M."/>
            <person name="Galperin M.Y."/>
            <person name="Jogler C."/>
        </authorList>
    </citation>
    <scope>NUCLEOTIDE SEQUENCE [LARGE SCALE GENOMIC DNA]</scope>
    <source>
        <strain evidence="8 9">Pan189</strain>
    </source>
</reference>
<evidence type="ECO:0000256" key="4">
    <source>
        <dbReference type="ARBA" id="ARBA00022989"/>
    </source>
</evidence>
<proteinExistence type="inferred from homology"/>
<dbReference type="KEGG" id="svp:Pan189_13460"/>
<dbReference type="InterPro" id="IPR023271">
    <property type="entry name" value="Aquaporin-like"/>
</dbReference>
<dbReference type="PROSITE" id="PS00221">
    <property type="entry name" value="MIP"/>
    <property type="match status" value="1"/>
</dbReference>
<evidence type="ECO:0000256" key="5">
    <source>
        <dbReference type="ARBA" id="ARBA00023136"/>
    </source>
</evidence>
<comment type="subcellular location">
    <subcellularLocation>
        <location evidence="1">Membrane</location>
        <topology evidence="1">Multi-pass membrane protein</topology>
    </subcellularLocation>
</comment>
<dbReference type="GO" id="GO:0015267">
    <property type="term" value="F:channel activity"/>
    <property type="evidence" value="ECO:0007669"/>
    <property type="project" value="InterPro"/>
</dbReference>
<dbReference type="RefSeq" id="WP_310821175.1">
    <property type="nucleotide sequence ID" value="NZ_CP036268.1"/>
</dbReference>
<keyword evidence="3 6" id="KW-0812">Transmembrane</keyword>
<protein>
    <submittedName>
        <fullName evidence="8">Aquaporin Z 2</fullName>
    </submittedName>
</protein>
<dbReference type="InterPro" id="IPR034294">
    <property type="entry name" value="Aquaporin_transptr"/>
</dbReference>
<keyword evidence="9" id="KW-1185">Reference proteome</keyword>
<feature type="transmembrane region" description="Helical" evidence="7">
    <location>
        <begin position="12"/>
        <end position="35"/>
    </location>
</feature>
<evidence type="ECO:0000313" key="8">
    <source>
        <dbReference type="EMBL" id="QDT36982.1"/>
    </source>
</evidence>
<organism evidence="8 9">
    <name type="scientific">Stratiformator vulcanicus</name>
    <dbReference type="NCBI Taxonomy" id="2527980"/>
    <lineage>
        <taxon>Bacteria</taxon>
        <taxon>Pseudomonadati</taxon>
        <taxon>Planctomycetota</taxon>
        <taxon>Planctomycetia</taxon>
        <taxon>Planctomycetales</taxon>
        <taxon>Planctomycetaceae</taxon>
        <taxon>Stratiformator</taxon>
    </lineage>
</organism>
<dbReference type="SUPFAM" id="SSF81338">
    <property type="entry name" value="Aquaporin-like"/>
    <property type="match status" value="1"/>
</dbReference>
<evidence type="ECO:0000256" key="2">
    <source>
        <dbReference type="ARBA" id="ARBA00022448"/>
    </source>
</evidence>
<evidence type="ECO:0000313" key="9">
    <source>
        <dbReference type="Proteomes" id="UP000317318"/>
    </source>
</evidence>
<dbReference type="PRINTS" id="PR00783">
    <property type="entry name" value="MINTRINSICP"/>
</dbReference>
<dbReference type="PANTHER" id="PTHR45724">
    <property type="entry name" value="AQUAPORIN NIP2-1"/>
    <property type="match status" value="1"/>
</dbReference>
<evidence type="ECO:0000256" key="7">
    <source>
        <dbReference type="SAM" id="Phobius"/>
    </source>
</evidence>